<keyword evidence="3" id="KW-0442">Lipid degradation</keyword>
<dbReference type="PANTHER" id="PTHR45648">
    <property type="entry name" value="GDSL LIPASE/ACYLHYDROLASE FAMILY PROTEIN (AFU_ORTHOLOGUE AFUA_4G14700)"/>
    <property type="match status" value="1"/>
</dbReference>
<evidence type="ECO:0000256" key="4">
    <source>
        <dbReference type="ARBA" id="ARBA00023098"/>
    </source>
</evidence>
<accession>A0ABQ8HPK5</accession>
<evidence type="ECO:0000256" key="2">
    <source>
        <dbReference type="ARBA" id="ARBA00022801"/>
    </source>
</evidence>
<dbReference type="InterPro" id="IPR001087">
    <property type="entry name" value="GDSL"/>
</dbReference>
<protein>
    <recommendedName>
        <fullName evidence="8">GDSL esterase/lipase</fullName>
    </recommendedName>
</protein>
<evidence type="ECO:0008006" key="8">
    <source>
        <dbReference type="Google" id="ProtNLM"/>
    </source>
</evidence>
<dbReference type="InterPro" id="IPR035669">
    <property type="entry name" value="SGNH_plant_lipase-like"/>
</dbReference>
<evidence type="ECO:0000313" key="7">
    <source>
        <dbReference type="Proteomes" id="UP000827721"/>
    </source>
</evidence>
<keyword evidence="4" id="KW-0443">Lipid metabolism</keyword>
<organism evidence="6 7">
    <name type="scientific">Xanthoceras sorbifolium</name>
    <dbReference type="NCBI Taxonomy" id="99658"/>
    <lineage>
        <taxon>Eukaryota</taxon>
        <taxon>Viridiplantae</taxon>
        <taxon>Streptophyta</taxon>
        <taxon>Embryophyta</taxon>
        <taxon>Tracheophyta</taxon>
        <taxon>Spermatophyta</taxon>
        <taxon>Magnoliopsida</taxon>
        <taxon>eudicotyledons</taxon>
        <taxon>Gunneridae</taxon>
        <taxon>Pentapetalae</taxon>
        <taxon>rosids</taxon>
        <taxon>malvids</taxon>
        <taxon>Sapindales</taxon>
        <taxon>Sapindaceae</taxon>
        <taxon>Xanthoceroideae</taxon>
        <taxon>Xanthoceras</taxon>
    </lineage>
</organism>
<dbReference type="InterPro" id="IPR036514">
    <property type="entry name" value="SGNH_hydro_sf"/>
</dbReference>
<evidence type="ECO:0000256" key="1">
    <source>
        <dbReference type="ARBA" id="ARBA00008668"/>
    </source>
</evidence>
<dbReference type="Gene3D" id="3.40.50.1110">
    <property type="entry name" value="SGNH hydrolase"/>
    <property type="match status" value="1"/>
</dbReference>
<evidence type="ECO:0000313" key="6">
    <source>
        <dbReference type="EMBL" id="KAH7566204.1"/>
    </source>
</evidence>
<dbReference type="PANTHER" id="PTHR45648:SF180">
    <property type="entry name" value="OS04G0561800 PROTEIN"/>
    <property type="match status" value="1"/>
</dbReference>
<reference evidence="6 7" key="1">
    <citation type="submission" date="2021-02" db="EMBL/GenBank/DDBJ databases">
        <title>Plant Genome Project.</title>
        <authorList>
            <person name="Zhang R.-G."/>
        </authorList>
    </citation>
    <scope>NUCLEOTIDE SEQUENCE [LARGE SCALE GENOMIC DNA]</scope>
    <source>
        <tissue evidence="6">Leaves</tissue>
    </source>
</reference>
<comment type="similarity">
    <text evidence="1">Belongs to the 'GDSL' lipolytic enzyme family.</text>
</comment>
<gene>
    <name evidence="6" type="ORF">JRO89_XS08G0114900</name>
</gene>
<feature type="signal peptide" evidence="5">
    <location>
        <begin position="1"/>
        <end position="21"/>
    </location>
</feature>
<dbReference type="Proteomes" id="UP000827721">
    <property type="component" value="Unassembled WGS sequence"/>
</dbReference>
<evidence type="ECO:0000256" key="5">
    <source>
        <dbReference type="SAM" id="SignalP"/>
    </source>
</evidence>
<dbReference type="InterPro" id="IPR051058">
    <property type="entry name" value="GDSL_Est/Lipase"/>
</dbReference>
<dbReference type="EMBL" id="JAFEMO010000008">
    <property type="protein sequence ID" value="KAH7566204.1"/>
    <property type="molecule type" value="Genomic_DNA"/>
</dbReference>
<keyword evidence="2" id="KW-0378">Hydrolase</keyword>
<feature type="chain" id="PRO_5045323957" description="GDSL esterase/lipase" evidence="5">
    <location>
        <begin position="22"/>
        <end position="365"/>
    </location>
</feature>
<comment type="caution">
    <text evidence="6">The sequence shown here is derived from an EMBL/GenBank/DDBJ whole genome shotgun (WGS) entry which is preliminary data.</text>
</comment>
<sequence length="365" mass="40474">MAAKRFNASVFIFVFLFGTQAAILEALKLFDAPLAPVFIFGDSTFDVGTNNFLLVRQDIKANFPYYGIDYPYADPTGRFSNGYNTADQIVRLLGYRRSPPAFFSLVNHTSSFKKKILQGVNFASGGSGILDNTGSEFNNTMSLGNQIKLFETVHSNIAELRGPEETATMLSKSLFLISVGSNDIFDYLRYNIGSTSWPEFLTAMQSTYSNHLKSLYDLGARKFGIIGVPPIGCCPLQRTANATGGCFEVANEFARSFYIATEALLKQMSLELPGMIYSLGNLYEMTMIVIEEQYAFGIKNIEKPCCGDALVQCNQNASLCPNRDEYLFWDWVHPTQLASKLAALSLYGGSTRFVTPMNFSRLAEV</sequence>
<keyword evidence="5" id="KW-0732">Signal</keyword>
<proteinExistence type="inferred from homology"/>
<name>A0ABQ8HPK5_9ROSI</name>
<evidence type="ECO:0000256" key="3">
    <source>
        <dbReference type="ARBA" id="ARBA00022963"/>
    </source>
</evidence>
<keyword evidence="7" id="KW-1185">Reference proteome</keyword>
<dbReference type="Pfam" id="PF00657">
    <property type="entry name" value="Lipase_GDSL"/>
    <property type="match status" value="1"/>
</dbReference>
<dbReference type="SUPFAM" id="SSF52266">
    <property type="entry name" value="SGNH hydrolase"/>
    <property type="match status" value="1"/>
</dbReference>
<dbReference type="CDD" id="cd01837">
    <property type="entry name" value="SGNH_plant_lipase_like"/>
    <property type="match status" value="1"/>
</dbReference>